<dbReference type="NCBIfam" id="TIGR02681">
    <property type="entry name" value="phage_pRha"/>
    <property type="match status" value="1"/>
</dbReference>
<dbReference type="Pfam" id="PF10554">
    <property type="entry name" value="Phage_ASH"/>
    <property type="match status" value="1"/>
</dbReference>
<gene>
    <name evidence="1" type="ORF">A9798_06720</name>
</gene>
<sequence length="289" mass="31672">MSVVTLNRKSNVDSLNCGRYTALATAKSVAGICTPELITAYDRALAVFLCAMHGYIQFMVGRAGQSSDWPVSVVTGSANPARLTTHEICTSSGELKKLTTEAATMATIPVLDHPEITVINGQVVTSSVAIADYFLKRHDDVLKKIRTLECSSDFHARNFAEMFIDVTIGNGAVRRTPTYQITRDGFAFLAMGFTGKRAARFKEAYITAFNQMERALNGVPALPGPAHNAHAVYLYMTEIHRVWMAHLYPMLVASQSPLAHRLHDDINDALFASALVDRSLNSSKEICDE</sequence>
<evidence type="ECO:0000313" key="2">
    <source>
        <dbReference type="Proteomes" id="UP000175893"/>
    </source>
</evidence>
<dbReference type="Pfam" id="PF09669">
    <property type="entry name" value="Phage_pRha"/>
    <property type="match status" value="1"/>
</dbReference>
<accession>A0ABN4T0T4</accession>
<dbReference type="InterPro" id="IPR018880">
    <property type="entry name" value="Phage_P4_Ash"/>
</dbReference>
<proteinExistence type="predicted"/>
<keyword evidence="2" id="KW-1185">Reference proteome</keyword>
<evidence type="ECO:0000313" key="1">
    <source>
        <dbReference type="EMBL" id="AOV98545.1"/>
    </source>
</evidence>
<dbReference type="InterPro" id="IPR014054">
    <property type="entry name" value="Phage_regulatory_Rha"/>
</dbReference>
<organism evidence="1 2">
    <name type="scientific">Edwardsiella hoshinae</name>
    <dbReference type="NCBI Taxonomy" id="93378"/>
    <lineage>
        <taxon>Bacteria</taxon>
        <taxon>Pseudomonadati</taxon>
        <taxon>Pseudomonadota</taxon>
        <taxon>Gammaproteobacteria</taxon>
        <taxon>Enterobacterales</taxon>
        <taxon>Hafniaceae</taxon>
        <taxon>Edwardsiella</taxon>
    </lineage>
</organism>
<dbReference type="EMBL" id="CP016043">
    <property type="protein sequence ID" value="AOV98545.1"/>
    <property type="molecule type" value="Genomic_DNA"/>
</dbReference>
<name>A0ABN4T0T4_9GAMM</name>
<reference evidence="1 2" key="1">
    <citation type="submission" date="2016-06" db="EMBL/GenBank/DDBJ databases">
        <title>Complete genome sequence of Edwardsiella hoshinae ATCC 35051.</title>
        <authorList>
            <person name="Reichley S.R."/>
            <person name="Waldbieser G.C."/>
            <person name="Lawrence M.L."/>
            <person name="Griffin M.J."/>
        </authorList>
    </citation>
    <scope>NUCLEOTIDE SEQUENCE [LARGE SCALE GENOMIC DNA]</scope>
    <source>
        <strain evidence="1 2">ATCC 35051</strain>
    </source>
</reference>
<protein>
    <submittedName>
        <fullName evidence="1">Peptidase</fullName>
    </submittedName>
</protein>
<dbReference type="Proteomes" id="UP000175893">
    <property type="component" value="Chromosome"/>
</dbReference>